<dbReference type="GO" id="GO:0006355">
    <property type="term" value="P:regulation of DNA-templated transcription"/>
    <property type="evidence" value="ECO:0007669"/>
    <property type="project" value="InterPro"/>
</dbReference>
<dbReference type="InterPro" id="IPR016032">
    <property type="entry name" value="Sig_transdc_resp-reg_C-effctor"/>
</dbReference>
<dbReference type="EMBL" id="MLJW01006789">
    <property type="protein sequence ID" value="OIQ66168.1"/>
    <property type="molecule type" value="Genomic_DNA"/>
</dbReference>
<feature type="domain" description="Response regulatory" evidence="5">
    <location>
        <begin position="10"/>
        <end position="123"/>
    </location>
</feature>
<feature type="domain" description="HTH luxR-type" evidence="4">
    <location>
        <begin position="150"/>
        <end position="215"/>
    </location>
</feature>
<keyword evidence="1" id="KW-0805">Transcription regulation</keyword>
<dbReference type="GO" id="GO:0003677">
    <property type="term" value="F:DNA binding"/>
    <property type="evidence" value="ECO:0007669"/>
    <property type="project" value="UniProtKB-KW"/>
</dbReference>
<reference evidence="6" key="1">
    <citation type="submission" date="2016-10" db="EMBL/GenBank/DDBJ databases">
        <title>Sequence of Gallionella enrichment culture.</title>
        <authorList>
            <person name="Poehlein A."/>
            <person name="Muehling M."/>
            <person name="Daniel R."/>
        </authorList>
    </citation>
    <scope>NUCLEOTIDE SEQUENCE</scope>
</reference>
<gene>
    <name evidence="6" type="primary">vraR_6</name>
    <name evidence="6" type="ORF">GALL_522660</name>
</gene>
<name>A0A1J5P607_9ZZZZ</name>
<dbReference type="InterPro" id="IPR039420">
    <property type="entry name" value="WalR-like"/>
</dbReference>
<dbReference type="PROSITE" id="PS00622">
    <property type="entry name" value="HTH_LUXR_1"/>
    <property type="match status" value="1"/>
</dbReference>
<dbReference type="AlphaFoldDB" id="A0A1J5P607"/>
<evidence type="ECO:0000259" key="4">
    <source>
        <dbReference type="PROSITE" id="PS50043"/>
    </source>
</evidence>
<evidence type="ECO:0000259" key="5">
    <source>
        <dbReference type="PROSITE" id="PS50110"/>
    </source>
</evidence>
<accession>A0A1J5P607</accession>
<dbReference type="Gene3D" id="3.40.50.2300">
    <property type="match status" value="1"/>
</dbReference>
<proteinExistence type="predicted"/>
<dbReference type="PRINTS" id="PR00038">
    <property type="entry name" value="HTHLUXR"/>
</dbReference>
<organism evidence="6">
    <name type="scientific">mine drainage metagenome</name>
    <dbReference type="NCBI Taxonomy" id="410659"/>
    <lineage>
        <taxon>unclassified sequences</taxon>
        <taxon>metagenomes</taxon>
        <taxon>ecological metagenomes</taxon>
    </lineage>
</organism>
<evidence type="ECO:0000256" key="2">
    <source>
        <dbReference type="ARBA" id="ARBA00023125"/>
    </source>
</evidence>
<evidence type="ECO:0000256" key="3">
    <source>
        <dbReference type="ARBA" id="ARBA00023163"/>
    </source>
</evidence>
<keyword evidence="3" id="KW-0804">Transcription</keyword>
<dbReference type="SUPFAM" id="SSF46894">
    <property type="entry name" value="C-terminal effector domain of the bipartite response regulators"/>
    <property type="match status" value="1"/>
</dbReference>
<dbReference type="PANTHER" id="PTHR43214">
    <property type="entry name" value="TWO-COMPONENT RESPONSE REGULATOR"/>
    <property type="match status" value="1"/>
</dbReference>
<dbReference type="PROSITE" id="PS50110">
    <property type="entry name" value="RESPONSE_REGULATORY"/>
    <property type="match status" value="1"/>
</dbReference>
<protein>
    <submittedName>
        <fullName evidence="6">Response regulator protein VraR</fullName>
    </submittedName>
</protein>
<sequence>MSQNAPSRPRVFVLSDIRLLREGLVSALSLQPSVLVVGSSGLSEPPRQIADLLPDALLIDITVPGGLDAWQLIRGSMSEVKVVALGVAEIEQAVMACARAGVSGFVAPNGSINDVVAAVHSAVRGELVCSPRTAAMLLNLVSALNGRPSADPDKSMLTQREQEIVLLLNEGLSNKQIARSLNIQSATVKNHVHSILSKLRVSRRGEVAAQLRRGRVGGLENFALSELLAVPAAAAASA</sequence>
<evidence type="ECO:0000256" key="1">
    <source>
        <dbReference type="ARBA" id="ARBA00023015"/>
    </source>
</evidence>
<dbReference type="SUPFAM" id="SSF52172">
    <property type="entry name" value="CheY-like"/>
    <property type="match status" value="1"/>
</dbReference>
<dbReference type="InterPro" id="IPR000792">
    <property type="entry name" value="Tscrpt_reg_LuxR_C"/>
</dbReference>
<dbReference type="PROSITE" id="PS50043">
    <property type="entry name" value="HTH_LUXR_2"/>
    <property type="match status" value="1"/>
</dbReference>
<dbReference type="CDD" id="cd06170">
    <property type="entry name" value="LuxR_C_like"/>
    <property type="match status" value="1"/>
</dbReference>
<evidence type="ECO:0000313" key="6">
    <source>
        <dbReference type="EMBL" id="OIQ66168.1"/>
    </source>
</evidence>
<keyword evidence="2" id="KW-0238">DNA-binding</keyword>
<dbReference type="InterPro" id="IPR011006">
    <property type="entry name" value="CheY-like_superfamily"/>
</dbReference>
<comment type="caution">
    <text evidence="6">The sequence shown here is derived from an EMBL/GenBank/DDBJ whole genome shotgun (WGS) entry which is preliminary data.</text>
</comment>
<dbReference type="GO" id="GO:0000160">
    <property type="term" value="P:phosphorelay signal transduction system"/>
    <property type="evidence" value="ECO:0007669"/>
    <property type="project" value="InterPro"/>
</dbReference>
<dbReference type="Pfam" id="PF00196">
    <property type="entry name" value="GerE"/>
    <property type="match status" value="1"/>
</dbReference>
<dbReference type="PANTHER" id="PTHR43214:SF41">
    <property type="entry name" value="NITRATE_NITRITE RESPONSE REGULATOR PROTEIN NARP"/>
    <property type="match status" value="1"/>
</dbReference>
<dbReference type="SMART" id="SM00421">
    <property type="entry name" value="HTH_LUXR"/>
    <property type="match status" value="1"/>
</dbReference>
<dbReference type="InterPro" id="IPR001789">
    <property type="entry name" value="Sig_transdc_resp-reg_receiver"/>
</dbReference>